<dbReference type="EMBL" id="CAJVQA010005183">
    <property type="protein sequence ID" value="CAG8615000.1"/>
    <property type="molecule type" value="Genomic_DNA"/>
</dbReference>
<comment type="caution">
    <text evidence="1">The sequence shown here is derived from an EMBL/GenBank/DDBJ whole genome shotgun (WGS) entry which is preliminary data.</text>
</comment>
<keyword evidence="2" id="KW-1185">Reference proteome</keyword>
<evidence type="ECO:0000313" key="1">
    <source>
        <dbReference type="EMBL" id="CAG8615000.1"/>
    </source>
</evidence>
<reference evidence="1" key="1">
    <citation type="submission" date="2021-06" db="EMBL/GenBank/DDBJ databases">
        <authorList>
            <person name="Kallberg Y."/>
            <person name="Tangrot J."/>
            <person name="Rosling A."/>
        </authorList>
    </citation>
    <scope>NUCLEOTIDE SEQUENCE</scope>
    <source>
        <strain evidence="1">FL966</strain>
    </source>
</reference>
<sequence>MTCGFFIDGNKEELEESVEMREFPKKRMNEFNNEVFANNRIVDLEGDVLEIGF</sequence>
<proteinExistence type="predicted"/>
<accession>A0A9N9CV09</accession>
<name>A0A9N9CV09_9GLOM</name>
<protein>
    <submittedName>
        <fullName evidence="1">1075_t:CDS:1</fullName>
    </submittedName>
</protein>
<organism evidence="1 2">
    <name type="scientific">Cetraspora pellucida</name>
    <dbReference type="NCBI Taxonomy" id="1433469"/>
    <lineage>
        <taxon>Eukaryota</taxon>
        <taxon>Fungi</taxon>
        <taxon>Fungi incertae sedis</taxon>
        <taxon>Mucoromycota</taxon>
        <taxon>Glomeromycotina</taxon>
        <taxon>Glomeromycetes</taxon>
        <taxon>Diversisporales</taxon>
        <taxon>Gigasporaceae</taxon>
        <taxon>Cetraspora</taxon>
    </lineage>
</organism>
<evidence type="ECO:0000313" key="2">
    <source>
        <dbReference type="Proteomes" id="UP000789759"/>
    </source>
</evidence>
<dbReference type="Proteomes" id="UP000789759">
    <property type="component" value="Unassembled WGS sequence"/>
</dbReference>
<gene>
    <name evidence="1" type="ORF">CPELLU_LOCUS7638</name>
</gene>
<dbReference type="AlphaFoldDB" id="A0A9N9CV09"/>